<keyword evidence="3" id="KW-1185">Reference proteome</keyword>
<dbReference type="GeneID" id="25908139"/>
<sequence length="353" mass="38698">MRRSHSGRAMAGQRVKENPLETAVPRSRPHRANVYRRRASLQRRESTNSSFNPFGRDSHAHLDNSPISLTLDDTNYQVATPSEHTSQIHTFTTAQKSAQELSLTKVAKGVKENALTGRGIRMSSGNADKPCLNPALLIDGECGTTSDSWQSLHDADIQNPSGMLLDSIIESGEYITSLENTKDDSVARQAVSDAAEELELRTEASNIILSTANAISFLAKVTEKTVNTDSQLSSISRTSTNSSTMNGFDNQFYSMGSTERLFSGRSESTANNETDMDYTQDISLFAGVSSFPANDMVSPAVDDTAFCTWIPDKFDFDDIIDASEYVFATNFRDAELNQNMKSEQDVTPIADSV</sequence>
<name>A0A0L0FT83_9EUKA</name>
<proteinExistence type="predicted"/>
<dbReference type="AlphaFoldDB" id="A0A0L0FT83"/>
<evidence type="ECO:0000313" key="3">
    <source>
        <dbReference type="Proteomes" id="UP000054560"/>
    </source>
</evidence>
<feature type="region of interest" description="Disordered" evidence="1">
    <location>
        <begin position="1"/>
        <end position="59"/>
    </location>
</feature>
<evidence type="ECO:0000256" key="1">
    <source>
        <dbReference type="SAM" id="MobiDB-lite"/>
    </source>
</evidence>
<reference evidence="2 3" key="1">
    <citation type="submission" date="2011-02" db="EMBL/GenBank/DDBJ databases">
        <title>The Genome Sequence of Sphaeroforma arctica JP610.</title>
        <authorList>
            <consortium name="The Broad Institute Genome Sequencing Platform"/>
            <person name="Russ C."/>
            <person name="Cuomo C."/>
            <person name="Young S.K."/>
            <person name="Zeng Q."/>
            <person name="Gargeya S."/>
            <person name="Alvarado L."/>
            <person name="Berlin A."/>
            <person name="Chapman S.B."/>
            <person name="Chen Z."/>
            <person name="Freedman E."/>
            <person name="Gellesch M."/>
            <person name="Goldberg J."/>
            <person name="Griggs A."/>
            <person name="Gujja S."/>
            <person name="Heilman E."/>
            <person name="Heiman D."/>
            <person name="Howarth C."/>
            <person name="Mehta T."/>
            <person name="Neiman D."/>
            <person name="Pearson M."/>
            <person name="Roberts A."/>
            <person name="Saif S."/>
            <person name="Shea T."/>
            <person name="Shenoy N."/>
            <person name="Sisk P."/>
            <person name="Stolte C."/>
            <person name="Sykes S."/>
            <person name="White J."/>
            <person name="Yandava C."/>
            <person name="Burger G."/>
            <person name="Gray M.W."/>
            <person name="Holland P.W.H."/>
            <person name="King N."/>
            <person name="Lang F.B.F."/>
            <person name="Roger A.J."/>
            <person name="Ruiz-Trillo I."/>
            <person name="Haas B."/>
            <person name="Nusbaum C."/>
            <person name="Birren B."/>
        </authorList>
    </citation>
    <scope>NUCLEOTIDE SEQUENCE [LARGE SCALE GENOMIC DNA]</scope>
    <source>
        <strain evidence="2 3">JP610</strain>
    </source>
</reference>
<dbReference type="EMBL" id="KQ242212">
    <property type="protein sequence ID" value="KNC79992.1"/>
    <property type="molecule type" value="Genomic_DNA"/>
</dbReference>
<dbReference type="Proteomes" id="UP000054560">
    <property type="component" value="Unassembled WGS sequence"/>
</dbReference>
<accession>A0A0L0FT83</accession>
<organism evidence="2 3">
    <name type="scientific">Sphaeroforma arctica JP610</name>
    <dbReference type="NCBI Taxonomy" id="667725"/>
    <lineage>
        <taxon>Eukaryota</taxon>
        <taxon>Ichthyosporea</taxon>
        <taxon>Ichthyophonida</taxon>
        <taxon>Sphaeroforma</taxon>
    </lineage>
</organism>
<evidence type="ECO:0000313" key="2">
    <source>
        <dbReference type="EMBL" id="KNC79992.1"/>
    </source>
</evidence>
<dbReference type="RefSeq" id="XP_014153894.1">
    <property type="nucleotide sequence ID" value="XM_014298419.1"/>
</dbReference>
<feature type="compositionally biased region" description="Basic residues" evidence="1">
    <location>
        <begin position="27"/>
        <end position="41"/>
    </location>
</feature>
<gene>
    <name evidence="2" type="ORF">SARC_07635</name>
</gene>
<protein>
    <submittedName>
        <fullName evidence="2">Uncharacterized protein</fullName>
    </submittedName>
</protein>